<protein>
    <recommendedName>
        <fullName evidence="3">Transcription factor zinc-finger domain-containing protein</fullName>
    </recommendedName>
</protein>
<dbReference type="EMBL" id="BAAATZ010000001">
    <property type="protein sequence ID" value="GAA2718443.1"/>
    <property type="molecule type" value="Genomic_DNA"/>
</dbReference>
<accession>A0ABN3TSJ8</accession>
<reference evidence="1 2" key="1">
    <citation type="journal article" date="2019" name="Int. J. Syst. Evol. Microbiol.">
        <title>The Global Catalogue of Microorganisms (GCM) 10K type strain sequencing project: providing services to taxonomists for standard genome sequencing and annotation.</title>
        <authorList>
            <consortium name="The Broad Institute Genomics Platform"/>
            <consortium name="The Broad Institute Genome Sequencing Center for Infectious Disease"/>
            <person name="Wu L."/>
            <person name="Ma J."/>
        </authorList>
    </citation>
    <scope>NUCLEOTIDE SEQUENCE [LARGE SCALE GENOMIC DNA]</scope>
    <source>
        <strain evidence="1 2">JCM 8201</strain>
    </source>
</reference>
<evidence type="ECO:0000313" key="2">
    <source>
        <dbReference type="Proteomes" id="UP001501842"/>
    </source>
</evidence>
<comment type="caution">
    <text evidence="1">The sequence shown here is derived from an EMBL/GenBank/DDBJ whole genome shotgun (WGS) entry which is preliminary data.</text>
</comment>
<keyword evidence="2" id="KW-1185">Reference proteome</keyword>
<organism evidence="1 2">
    <name type="scientific">Actinocorallia aurantiaca</name>
    <dbReference type="NCBI Taxonomy" id="46204"/>
    <lineage>
        <taxon>Bacteria</taxon>
        <taxon>Bacillati</taxon>
        <taxon>Actinomycetota</taxon>
        <taxon>Actinomycetes</taxon>
        <taxon>Streptosporangiales</taxon>
        <taxon>Thermomonosporaceae</taxon>
        <taxon>Actinocorallia</taxon>
    </lineage>
</organism>
<gene>
    <name evidence="1" type="ORF">GCM10010439_01420</name>
</gene>
<dbReference type="Proteomes" id="UP001501842">
    <property type="component" value="Unassembled WGS sequence"/>
</dbReference>
<proteinExistence type="predicted"/>
<evidence type="ECO:0008006" key="3">
    <source>
        <dbReference type="Google" id="ProtNLM"/>
    </source>
</evidence>
<sequence>MASYQHGEITIAQCGFCRGVFVTEQSLFRLLDSSVFDLEYPLVTPQYNGYSHSSYEGRHRRD</sequence>
<evidence type="ECO:0000313" key="1">
    <source>
        <dbReference type="EMBL" id="GAA2718443.1"/>
    </source>
</evidence>
<name>A0ABN3TSJ8_9ACTN</name>